<feature type="chain" id="PRO_5021405996" evidence="2">
    <location>
        <begin position="27"/>
        <end position="611"/>
    </location>
</feature>
<name>A0A4Z0M9A2_9GAMM</name>
<sequence>MRRPVPKLCPLAAGLALAGFASQAAALSFEMGPFEGTFTSTLTVGASWRLEDPDSDVVTPGNTAGKGGAASSTADDGNLNYEKGDMYSLLFKGVHDLDLNAGNYGFFTRFKYWYDYALDDDKLAHGSAANDYVPNQTLETGDFEDLAKEKGFEFLDYYAYANFDLGSLPVEVRGGNMVLSWGESTFIQNGVNTINPFDVTALRQPGSEIKEALLPVGMVYANVGLTYDLSLEAFYQYEWQRTIIDECGTYWSSTDPYGGGCDYLTATAGVSDREQFETGYVIPRAPDQEASDSGQWGVAMRYFVDSLNSTEFGLYYTNLHNRTPIFSGINPSENYGVPFLLGSNPYYFFEYPEDIELYGLTFATNIGEWAVSGELSYRPEFPLQINTVDLLQSLALGSWGEWSRVTPRATEAGAGAVVHGYDEVEYTQFQMTFIKFFEQVLGASRLSFAAEAAGTWIGGMDDDINYGRSSAYGIGDFEEFQSTLFNVPVSCNSHPFLEAVAGLKPNSNGDYCTDDGFTDDFSWGYRVRASLEYPSAIAGINLTPSLAWGHDVSGTSPSPNFIDGRKALSLALRGDYLNTYRAELSYTTYFGADYNEQEDRDFLSLSFSVAF</sequence>
<dbReference type="OrthoDB" id="7000272at2"/>
<protein>
    <submittedName>
        <fullName evidence="3">DUF1302 domain-containing protein</fullName>
    </submittedName>
</protein>
<dbReference type="Proteomes" id="UP000298050">
    <property type="component" value="Unassembled WGS sequence"/>
</dbReference>
<gene>
    <name evidence="3" type="ORF">E4634_00500</name>
</gene>
<dbReference type="EMBL" id="SRLE01000001">
    <property type="protein sequence ID" value="TGD76064.1"/>
    <property type="molecule type" value="Genomic_DNA"/>
</dbReference>
<accession>A0A4Z0M9A2</accession>
<keyword evidence="4" id="KW-1185">Reference proteome</keyword>
<organism evidence="3 4">
    <name type="scientific">Mangrovimicrobium sediminis</name>
    <dbReference type="NCBI Taxonomy" id="2562682"/>
    <lineage>
        <taxon>Bacteria</taxon>
        <taxon>Pseudomonadati</taxon>
        <taxon>Pseudomonadota</taxon>
        <taxon>Gammaproteobacteria</taxon>
        <taxon>Cellvibrionales</taxon>
        <taxon>Halieaceae</taxon>
        <taxon>Mangrovimicrobium</taxon>
    </lineage>
</organism>
<keyword evidence="2" id="KW-0732">Signal</keyword>
<evidence type="ECO:0000256" key="2">
    <source>
        <dbReference type="SAM" id="SignalP"/>
    </source>
</evidence>
<evidence type="ECO:0000313" key="4">
    <source>
        <dbReference type="Proteomes" id="UP000298050"/>
    </source>
</evidence>
<feature type="signal peptide" evidence="2">
    <location>
        <begin position="1"/>
        <end position="26"/>
    </location>
</feature>
<reference evidence="3 4" key="1">
    <citation type="submission" date="2019-04" db="EMBL/GenBank/DDBJ databases">
        <title>Taxonomy of novel Haliea sp. from mangrove soil of West Coast of India.</title>
        <authorList>
            <person name="Verma A."/>
            <person name="Kumar P."/>
            <person name="Krishnamurthi S."/>
        </authorList>
    </citation>
    <scope>NUCLEOTIDE SEQUENCE [LARGE SCALE GENOMIC DNA]</scope>
    <source>
        <strain evidence="3 4">SAOS-164</strain>
    </source>
</reference>
<dbReference type="InterPro" id="IPR010727">
    <property type="entry name" value="DUF1302"/>
</dbReference>
<comment type="caution">
    <text evidence="3">The sequence shown here is derived from an EMBL/GenBank/DDBJ whole genome shotgun (WGS) entry which is preliminary data.</text>
</comment>
<dbReference type="Pfam" id="PF06980">
    <property type="entry name" value="DUF1302"/>
    <property type="match status" value="1"/>
</dbReference>
<proteinExistence type="predicted"/>
<evidence type="ECO:0000313" key="3">
    <source>
        <dbReference type="EMBL" id="TGD76064.1"/>
    </source>
</evidence>
<evidence type="ECO:0000256" key="1">
    <source>
        <dbReference type="SAM" id="MobiDB-lite"/>
    </source>
</evidence>
<feature type="region of interest" description="Disordered" evidence="1">
    <location>
        <begin position="53"/>
        <end position="75"/>
    </location>
</feature>
<dbReference type="AlphaFoldDB" id="A0A4Z0M9A2"/>
<dbReference type="RefSeq" id="WP_135440641.1">
    <property type="nucleotide sequence ID" value="NZ_SRLE01000001.1"/>
</dbReference>